<dbReference type="EMBL" id="JAZAQF010000079">
    <property type="protein sequence ID" value="MFG3818721.1"/>
    <property type="molecule type" value="Genomic_DNA"/>
</dbReference>
<feature type="coiled-coil region" evidence="3">
    <location>
        <begin position="212"/>
        <end position="244"/>
    </location>
</feature>
<feature type="transmembrane region" description="Helical" evidence="4">
    <location>
        <begin position="40"/>
        <end position="67"/>
    </location>
</feature>
<feature type="domain" description="Peptidase M16 C-terminal" evidence="6">
    <location>
        <begin position="355"/>
        <end position="533"/>
    </location>
</feature>
<dbReference type="InterPro" id="IPR007863">
    <property type="entry name" value="Peptidase_M16_C"/>
</dbReference>
<feature type="domain" description="Peptidase M16 N-terminal" evidence="5">
    <location>
        <begin position="153"/>
        <end position="198"/>
    </location>
</feature>
<dbReference type="Pfam" id="PF00675">
    <property type="entry name" value="Peptidase_M16"/>
    <property type="match status" value="2"/>
</dbReference>
<organism evidence="7 8">
    <name type="scientific">Limnothrix redekei LRLZ20PSL1</name>
    <dbReference type="NCBI Taxonomy" id="3112953"/>
    <lineage>
        <taxon>Bacteria</taxon>
        <taxon>Bacillati</taxon>
        <taxon>Cyanobacteriota</taxon>
        <taxon>Cyanophyceae</taxon>
        <taxon>Pseudanabaenales</taxon>
        <taxon>Pseudanabaenaceae</taxon>
        <taxon>Limnothrix</taxon>
    </lineage>
</organism>
<proteinExistence type="inferred from homology"/>
<dbReference type="RefSeq" id="WP_393014240.1">
    <property type="nucleotide sequence ID" value="NZ_JAZAQF010000079.1"/>
</dbReference>
<comment type="caution">
    <text evidence="7">The sequence shown here is derived from an EMBL/GenBank/DDBJ whole genome shotgun (WGS) entry which is preliminary data.</text>
</comment>
<dbReference type="PANTHER" id="PTHR11851">
    <property type="entry name" value="METALLOPROTEASE"/>
    <property type="match status" value="1"/>
</dbReference>
<dbReference type="InterPro" id="IPR050361">
    <property type="entry name" value="MPP/UQCRC_Complex"/>
</dbReference>
<keyword evidence="4" id="KW-0472">Membrane</keyword>
<evidence type="ECO:0000256" key="2">
    <source>
        <dbReference type="RuleBase" id="RU004447"/>
    </source>
</evidence>
<feature type="domain" description="Peptidase M16 N-terminal" evidence="5">
    <location>
        <begin position="251"/>
        <end position="347"/>
    </location>
</feature>
<dbReference type="InterPro" id="IPR011249">
    <property type="entry name" value="Metalloenz_LuxS/M16"/>
</dbReference>
<evidence type="ECO:0000313" key="8">
    <source>
        <dbReference type="Proteomes" id="UP001604335"/>
    </source>
</evidence>
<keyword evidence="3" id="KW-0175">Coiled coil</keyword>
<sequence>MLSGTNHGKWQQLGRSGDRLALVHHLGQVLRAKGLGLVRAIGLVVGLASLTGSLWLGSGVVSVAWALDTSPWLSTPSIATVAPDAASNAIPTPTTSEPMSGPVVSNVISKDVTTAGLNGHSATAKAASIKPYLDRVQQQITEFTLKNGMKFIVLERHQAPVVSFMTYANVGGVEEPDGKTGVAHFLEHLAFKGSSRIGTTDFESEKAILDRMDALMAQYETARDQGKTAEAQQLRQQLLALEQQAQPFVKQNEFGRLVEQAGGVGLNATTSADATRYFYSFPANKLELWMSLESERFLDPVFREFYKEQDVILEERRMRTDNSPIGKAVEVFLEEAFKVHPYHRPVIGYDEDIRNLTRLDVRRFYEAHYPPNNLTAVVVGDVTPTEVKRLAEIYFGRFQRRPLPNLPIPVEPRQTATRSVNLQLESQPWYLEGYHAPAKTDPDYVVYEAIASLLSDGRTSRLYQSVVQEKQLALSIAGLYGFPGDRYPTLMLFYALSAPDHSVDEIAVELHRQLDRLKNEPVNEVELERVKTQARANQLRAIDSNSTMAALLAEYQAKTGNWRNLFAELDRIGSISPADVQRVARKTFTPENRTVLKLLPK</sequence>
<reference evidence="8" key="1">
    <citation type="journal article" date="2024" name="Algal Res.">
        <title>Biochemical, toxicological and genomic investigation of a high-biomass producing Limnothrix strain isolated from Italian shallow drinking water reservoir.</title>
        <authorList>
            <person name="Simonazzi M."/>
            <person name="Shishido T.K."/>
            <person name="Delbaje E."/>
            <person name="Wahlsten M."/>
            <person name="Fewer D.P."/>
            <person name="Sivonen K."/>
            <person name="Pezzolesi L."/>
            <person name="Pistocchi R."/>
        </authorList>
    </citation>
    <scope>NUCLEOTIDE SEQUENCE [LARGE SCALE GENOMIC DNA]</scope>
    <source>
        <strain evidence="8">LRLZ20PSL1</strain>
    </source>
</reference>
<dbReference type="InterPro" id="IPR011765">
    <property type="entry name" value="Pept_M16_N"/>
</dbReference>
<evidence type="ECO:0000256" key="4">
    <source>
        <dbReference type="SAM" id="Phobius"/>
    </source>
</evidence>
<evidence type="ECO:0000259" key="5">
    <source>
        <dbReference type="Pfam" id="PF00675"/>
    </source>
</evidence>
<comment type="similarity">
    <text evidence="1 2">Belongs to the peptidase M16 family.</text>
</comment>
<dbReference type="Pfam" id="PF05193">
    <property type="entry name" value="Peptidase_M16_C"/>
    <property type="match status" value="1"/>
</dbReference>
<protein>
    <submittedName>
        <fullName evidence="7">Pitrilysin family protein</fullName>
    </submittedName>
</protein>
<dbReference type="PANTHER" id="PTHR11851:SF49">
    <property type="entry name" value="MITOCHONDRIAL-PROCESSING PEPTIDASE SUBUNIT ALPHA"/>
    <property type="match status" value="1"/>
</dbReference>
<dbReference type="SUPFAM" id="SSF63411">
    <property type="entry name" value="LuxS/MPP-like metallohydrolase"/>
    <property type="match status" value="2"/>
</dbReference>
<evidence type="ECO:0000313" key="7">
    <source>
        <dbReference type="EMBL" id="MFG3818721.1"/>
    </source>
</evidence>
<dbReference type="PROSITE" id="PS00143">
    <property type="entry name" value="INSULINASE"/>
    <property type="match status" value="1"/>
</dbReference>
<dbReference type="Proteomes" id="UP001604335">
    <property type="component" value="Unassembled WGS sequence"/>
</dbReference>
<name>A0ABW7CCG5_9CYAN</name>
<keyword evidence="4" id="KW-0812">Transmembrane</keyword>
<evidence type="ECO:0000256" key="1">
    <source>
        <dbReference type="ARBA" id="ARBA00007261"/>
    </source>
</evidence>
<evidence type="ECO:0000256" key="3">
    <source>
        <dbReference type="SAM" id="Coils"/>
    </source>
</evidence>
<accession>A0ABW7CCG5</accession>
<dbReference type="Gene3D" id="3.30.830.10">
    <property type="entry name" value="Metalloenzyme, LuxS/M16 peptidase-like"/>
    <property type="match status" value="3"/>
</dbReference>
<gene>
    <name evidence="7" type="ORF">VPK24_13820</name>
</gene>
<keyword evidence="4" id="KW-1133">Transmembrane helix</keyword>
<evidence type="ECO:0000259" key="6">
    <source>
        <dbReference type="Pfam" id="PF05193"/>
    </source>
</evidence>
<keyword evidence="8" id="KW-1185">Reference proteome</keyword>
<dbReference type="InterPro" id="IPR001431">
    <property type="entry name" value="Pept_M16_Zn_BS"/>
</dbReference>